<dbReference type="RefSeq" id="XP_041291168.1">
    <property type="nucleotide sequence ID" value="XM_041428817.1"/>
</dbReference>
<dbReference type="Proteomes" id="UP000823399">
    <property type="component" value="Unassembled WGS sequence"/>
</dbReference>
<organism evidence="2 3">
    <name type="scientific">Suillus discolor</name>
    <dbReference type="NCBI Taxonomy" id="1912936"/>
    <lineage>
        <taxon>Eukaryota</taxon>
        <taxon>Fungi</taxon>
        <taxon>Dikarya</taxon>
        <taxon>Basidiomycota</taxon>
        <taxon>Agaricomycotina</taxon>
        <taxon>Agaricomycetes</taxon>
        <taxon>Agaricomycetidae</taxon>
        <taxon>Boletales</taxon>
        <taxon>Suillineae</taxon>
        <taxon>Suillaceae</taxon>
        <taxon>Suillus</taxon>
    </lineage>
</organism>
<dbReference type="EMBL" id="JABBWM010000039">
    <property type="protein sequence ID" value="KAG2105118.1"/>
    <property type="molecule type" value="Genomic_DNA"/>
</dbReference>
<dbReference type="GeneID" id="64691076"/>
<protein>
    <recommendedName>
        <fullName evidence="1">Aldehyde dehydrogenase domain-containing protein</fullName>
    </recommendedName>
</protein>
<dbReference type="Gene3D" id="3.40.309.10">
    <property type="entry name" value="Aldehyde Dehydrogenase, Chain A, domain 2"/>
    <property type="match status" value="1"/>
</dbReference>
<evidence type="ECO:0000313" key="2">
    <source>
        <dbReference type="EMBL" id="KAG2105118.1"/>
    </source>
</evidence>
<dbReference type="InterPro" id="IPR016161">
    <property type="entry name" value="Ald_DH/histidinol_DH"/>
</dbReference>
<evidence type="ECO:0000259" key="1">
    <source>
        <dbReference type="Pfam" id="PF00171"/>
    </source>
</evidence>
<dbReference type="InterPro" id="IPR016163">
    <property type="entry name" value="Ald_DH_C"/>
</dbReference>
<dbReference type="Pfam" id="PF00171">
    <property type="entry name" value="Aldedh"/>
    <property type="match status" value="1"/>
</dbReference>
<keyword evidence="3" id="KW-1185">Reference proteome</keyword>
<dbReference type="SUPFAM" id="SSF53720">
    <property type="entry name" value="ALDH-like"/>
    <property type="match status" value="1"/>
</dbReference>
<dbReference type="AlphaFoldDB" id="A0A9P7F494"/>
<dbReference type="OrthoDB" id="2677090at2759"/>
<name>A0A9P7F494_9AGAM</name>
<comment type="caution">
    <text evidence="2">The sequence shown here is derived from an EMBL/GenBank/DDBJ whole genome shotgun (WGS) entry which is preliminary data.</text>
</comment>
<evidence type="ECO:0000313" key="3">
    <source>
        <dbReference type="Proteomes" id="UP000823399"/>
    </source>
</evidence>
<reference evidence="2" key="1">
    <citation type="journal article" date="2020" name="New Phytol.">
        <title>Comparative genomics reveals dynamic genome evolution in host specialist ectomycorrhizal fungi.</title>
        <authorList>
            <person name="Lofgren L.A."/>
            <person name="Nguyen N.H."/>
            <person name="Vilgalys R."/>
            <person name="Ruytinx J."/>
            <person name="Liao H.L."/>
            <person name="Branco S."/>
            <person name="Kuo A."/>
            <person name="LaButti K."/>
            <person name="Lipzen A."/>
            <person name="Andreopoulos W."/>
            <person name="Pangilinan J."/>
            <person name="Riley R."/>
            <person name="Hundley H."/>
            <person name="Na H."/>
            <person name="Barry K."/>
            <person name="Grigoriev I.V."/>
            <person name="Stajich J.E."/>
            <person name="Kennedy P.G."/>
        </authorList>
    </citation>
    <scope>NUCLEOTIDE SEQUENCE</scope>
    <source>
        <strain evidence="2">FC423</strain>
    </source>
</reference>
<accession>A0A9P7F494</accession>
<sequence length="72" mass="8412">MREGRFLSEAPVRQILRLTCDFSHDPTGDDSKDYFIQPTIILTKDPESITMKEEIFGPVITVMVFRSQIRMY</sequence>
<dbReference type="GO" id="GO:0016620">
    <property type="term" value="F:oxidoreductase activity, acting on the aldehyde or oxo group of donors, NAD or NADP as acceptor"/>
    <property type="evidence" value="ECO:0007669"/>
    <property type="project" value="InterPro"/>
</dbReference>
<gene>
    <name evidence="2" type="ORF">F5147DRAFT_245765</name>
</gene>
<feature type="domain" description="Aldehyde dehydrogenase" evidence="1">
    <location>
        <begin position="17"/>
        <end position="67"/>
    </location>
</feature>
<proteinExistence type="predicted"/>
<dbReference type="InterPro" id="IPR015590">
    <property type="entry name" value="Aldehyde_DH_dom"/>
</dbReference>